<dbReference type="GO" id="GO:0006352">
    <property type="term" value="P:DNA-templated transcription initiation"/>
    <property type="evidence" value="ECO:0007669"/>
    <property type="project" value="InterPro"/>
</dbReference>
<dbReference type="NCBIfam" id="TIGR02985">
    <property type="entry name" value="Sig70_bacteroi1"/>
    <property type="match status" value="1"/>
</dbReference>
<name>A0A7W2M5M0_9FLAO</name>
<evidence type="ECO:0000259" key="6">
    <source>
        <dbReference type="Pfam" id="PF08281"/>
    </source>
</evidence>
<dbReference type="Pfam" id="PF08281">
    <property type="entry name" value="Sigma70_r4_2"/>
    <property type="match status" value="1"/>
</dbReference>
<dbReference type="GO" id="GO:0016987">
    <property type="term" value="F:sigma factor activity"/>
    <property type="evidence" value="ECO:0007669"/>
    <property type="project" value="UniProtKB-KW"/>
</dbReference>
<keyword evidence="3" id="KW-0731">Sigma factor</keyword>
<keyword evidence="4" id="KW-0804">Transcription</keyword>
<dbReference type="Pfam" id="PF04542">
    <property type="entry name" value="Sigma70_r2"/>
    <property type="match status" value="1"/>
</dbReference>
<dbReference type="InterPro" id="IPR039425">
    <property type="entry name" value="RNA_pol_sigma-70-like"/>
</dbReference>
<dbReference type="RefSeq" id="WP_182205211.1">
    <property type="nucleotide sequence ID" value="NZ_JACGLT010000006.1"/>
</dbReference>
<comment type="similarity">
    <text evidence="1">Belongs to the sigma-70 factor family. ECF subfamily.</text>
</comment>
<feature type="domain" description="RNA polymerase sigma-70 region 2" evidence="5">
    <location>
        <begin position="25"/>
        <end position="90"/>
    </location>
</feature>
<reference evidence="7 8" key="1">
    <citation type="submission" date="2020-07" db="EMBL/GenBank/DDBJ databases">
        <title>Bacterium isolated from marine sediment.</title>
        <authorList>
            <person name="Shang D."/>
        </authorList>
    </citation>
    <scope>NUCLEOTIDE SEQUENCE [LARGE SCALE GENOMIC DNA]</scope>
    <source>
        <strain evidence="7 8">F6074</strain>
    </source>
</reference>
<keyword evidence="8" id="KW-1185">Reference proteome</keyword>
<dbReference type="NCBIfam" id="TIGR02937">
    <property type="entry name" value="sigma70-ECF"/>
    <property type="match status" value="1"/>
</dbReference>
<dbReference type="InterPro" id="IPR013325">
    <property type="entry name" value="RNA_pol_sigma_r2"/>
</dbReference>
<dbReference type="InterPro" id="IPR014284">
    <property type="entry name" value="RNA_pol_sigma-70_dom"/>
</dbReference>
<dbReference type="InterPro" id="IPR036388">
    <property type="entry name" value="WH-like_DNA-bd_sf"/>
</dbReference>
<dbReference type="GO" id="GO:0003677">
    <property type="term" value="F:DNA binding"/>
    <property type="evidence" value="ECO:0007669"/>
    <property type="project" value="InterPro"/>
</dbReference>
<dbReference type="PANTHER" id="PTHR43133:SF46">
    <property type="entry name" value="RNA POLYMERASE SIGMA-70 FACTOR ECF SUBFAMILY"/>
    <property type="match status" value="1"/>
</dbReference>
<keyword evidence="2" id="KW-0805">Transcription regulation</keyword>
<evidence type="ECO:0000313" key="8">
    <source>
        <dbReference type="Proteomes" id="UP000541857"/>
    </source>
</evidence>
<dbReference type="EMBL" id="JACGLT010000006">
    <property type="protein sequence ID" value="MBA6152901.1"/>
    <property type="molecule type" value="Genomic_DNA"/>
</dbReference>
<comment type="caution">
    <text evidence="7">The sequence shown here is derived from an EMBL/GenBank/DDBJ whole genome shotgun (WGS) entry which is preliminary data.</text>
</comment>
<dbReference type="CDD" id="cd06171">
    <property type="entry name" value="Sigma70_r4"/>
    <property type="match status" value="1"/>
</dbReference>
<dbReference type="InterPro" id="IPR014327">
    <property type="entry name" value="RNA_pol_sigma70_bacteroid"/>
</dbReference>
<protein>
    <submittedName>
        <fullName evidence="7">RNA polymerase sigma-70 factor</fullName>
    </submittedName>
</protein>
<dbReference type="InterPro" id="IPR007627">
    <property type="entry name" value="RNA_pol_sigma70_r2"/>
</dbReference>
<dbReference type="SUPFAM" id="SSF88946">
    <property type="entry name" value="Sigma2 domain of RNA polymerase sigma factors"/>
    <property type="match status" value="1"/>
</dbReference>
<evidence type="ECO:0000256" key="2">
    <source>
        <dbReference type="ARBA" id="ARBA00023015"/>
    </source>
</evidence>
<evidence type="ECO:0000256" key="3">
    <source>
        <dbReference type="ARBA" id="ARBA00023082"/>
    </source>
</evidence>
<sequence length="192" mass="22969">MFTSYTNHELLKRIAVDDIKAFEELYQRHASKMLVYALNILKKRDVCEDLVQNIFIDFWSKRKSNSIQNVEAYLFRAVKFQVFNYFRDHKFSNEDLTRLNIVDVSMNAAKKMEYDELESAIKDVVNQLPPRCKEIFELSRYDHKSNKEIAETLNVSIQAVKNQISKALITIRTNLHREELFFFFIVFFKHHF</sequence>
<accession>A0A7W2M5M0</accession>
<feature type="domain" description="RNA polymerase sigma factor 70 region 4 type 2" evidence="6">
    <location>
        <begin position="120"/>
        <end position="168"/>
    </location>
</feature>
<dbReference type="InterPro" id="IPR013249">
    <property type="entry name" value="RNA_pol_sigma70_r4_t2"/>
</dbReference>
<evidence type="ECO:0000256" key="1">
    <source>
        <dbReference type="ARBA" id="ARBA00010641"/>
    </source>
</evidence>
<dbReference type="Gene3D" id="1.10.10.10">
    <property type="entry name" value="Winged helix-like DNA-binding domain superfamily/Winged helix DNA-binding domain"/>
    <property type="match status" value="1"/>
</dbReference>
<dbReference type="Gene3D" id="1.10.1740.10">
    <property type="match status" value="1"/>
</dbReference>
<dbReference type="AlphaFoldDB" id="A0A7W2M5M0"/>
<dbReference type="Proteomes" id="UP000541857">
    <property type="component" value="Unassembled WGS sequence"/>
</dbReference>
<proteinExistence type="inferred from homology"/>
<gene>
    <name evidence="7" type="ORF">H3Z82_09215</name>
</gene>
<evidence type="ECO:0000313" key="7">
    <source>
        <dbReference type="EMBL" id="MBA6152901.1"/>
    </source>
</evidence>
<organism evidence="7 8">
    <name type="scientific">Gelidibacter maritimus</name>
    <dbReference type="NCBI Taxonomy" id="2761487"/>
    <lineage>
        <taxon>Bacteria</taxon>
        <taxon>Pseudomonadati</taxon>
        <taxon>Bacteroidota</taxon>
        <taxon>Flavobacteriia</taxon>
        <taxon>Flavobacteriales</taxon>
        <taxon>Flavobacteriaceae</taxon>
        <taxon>Gelidibacter</taxon>
    </lineage>
</organism>
<evidence type="ECO:0000259" key="5">
    <source>
        <dbReference type="Pfam" id="PF04542"/>
    </source>
</evidence>
<dbReference type="InterPro" id="IPR013324">
    <property type="entry name" value="RNA_pol_sigma_r3/r4-like"/>
</dbReference>
<evidence type="ECO:0000256" key="4">
    <source>
        <dbReference type="ARBA" id="ARBA00023163"/>
    </source>
</evidence>
<dbReference type="PANTHER" id="PTHR43133">
    <property type="entry name" value="RNA POLYMERASE ECF-TYPE SIGMA FACTO"/>
    <property type="match status" value="1"/>
</dbReference>
<dbReference type="SUPFAM" id="SSF88659">
    <property type="entry name" value="Sigma3 and sigma4 domains of RNA polymerase sigma factors"/>
    <property type="match status" value="1"/>
</dbReference>